<keyword evidence="9" id="KW-1185">Reference proteome</keyword>
<comment type="similarity">
    <text evidence="2">Belongs to the bacterial solute-binding protein 8 family.</text>
</comment>
<dbReference type="PANTHER" id="PTHR30532:SF24">
    <property type="entry name" value="FERRIC ENTEROBACTIN-BINDING PERIPLASMIC PROTEIN FEPB"/>
    <property type="match status" value="1"/>
</dbReference>
<feature type="domain" description="Fe/B12 periplasmic-binding" evidence="7">
    <location>
        <begin position="65"/>
        <end position="334"/>
    </location>
</feature>
<protein>
    <submittedName>
        <fullName evidence="8">Iron complex transport system substrate-binding protein</fullName>
    </submittedName>
</protein>
<dbReference type="PANTHER" id="PTHR30532">
    <property type="entry name" value="IRON III DICITRATE-BINDING PERIPLASMIC PROTEIN"/>
    <property type="match status" value="1"/>
</dbReference>
<evidence type="ECO:0000256" key="4">
    <source>
        <dbReference type="ARBA" id="ARBA00022729"/>
    </source>
</evidence>
<dbReference type="Pfam" id="PF01497">
    <property type="entry name" value="Peripla_BP_2"/>
    <property type="match status" value="1"/>
</dbReference>
<reference evidence="9" key="1">
    <citation type="submission" date="2016-10" db="EMBL/GenBank/DDBJ databases">
        <authorList>
            <person name="Varghese N."/>
            <person name="Submissions S."/>
        </authorList>
    </citation>
    <scope>NUCLEOTIDE SEQUENCE [LARGE SCALE GENOMIC DNA]</scope>
    <source>
        <strain evidence="9">DSM 44209</strain>
    </source>
</reference>
<dbReference type="PROSITE" id="PS51257">
    <property type="entry name" value="PROKAR_LIPOPROTEIN"/>
    <property type="match status" value="1"/>
</dbReference>
<dbReference type="GO" id="GO:1901678">
    <property type="term" value="P:iron coordination entity transport"/>
    <property type="evidence" value="ECO:0007669"/>
    <property type="project" value="UniProtKB-ARBA"/>
</dbReference>
<sequence length="334" mass="34678">MSVRPVLRGAALLATAVLVTGCGSGTTGSSGDAAAPSSPSSSGGAFPVTVRTAFGPVEVAEEPQRVVALGWSDAETALALGVQPVGASDWLAFGGEGVGPWAEGLYDEAPEIVETLEPSLEAIAALDPDLILDTRSPATQDRYDALTAIAPTIGQPEGVGAYLTTWQQQLDLVGQALGRQEQADVLQAEVEQQFTEAAAANPEFDGTEVAVGAYTSEGFGAYVRGDTRVDFMEALGFTNEAAIQDLAGESFFVSISEEQVPLLDAPLTVVFPIFVEAAQITDNPLWQSLPSVQQGNALVLEDETLVTAFSSGSALGTRYALDNAVPLFAETLQP</sequence>
<dbReference type="SUPFAM" id="SSF53807">
    <property type="entry name" value="Helical backbone' metal receptor"/>
    <property type="match status" value="1"/>
</dbReference>
<gene>
    <name evidence="8" type="ORF">SAMN04488546_4077</name>
</gene>
<dbReference type="InterPro" id="IPR051313">
    <property type="entry name" value="Bact_iron-sidero_bind"/>
</dbReference>
<keyword evidence="3" id="KW-0813">Transport</keyword>
<evidence type="ECO:0000256" key="6">
    <source>
        <dbReference type="SAM" id="SignalP"/>
    </source>
</evidence>
<accession>A0A1I0HWD7</accession>
<keyword evidence="4 6" id="KW-0732">Signal</keyword>
<dbReference type="Proteomes" id="UP000198507">
    <property type="component" value="Unassembled WGS sequence"/>
</dbReference>
<dbReference type="CDD" id="cd01146">
    <property type="entry name" value="FhuD"/>
    <property type="match status" value="1"/>
</dbReference>
<comment type="subcellular location">
    <subcellularLocation>
        <location evidence="1">Cell envelope</location>
    </subcellularLocation>
</comment>
<dbReference type="Gene3D" id="3.40.50.1980">
    <property type="entry name" value="Nitrogenase molybdenum iron protein domain"/>
    <property type="match status" value="2"/>
</dbReference>
<organism evidence="8 9">
    <name type="scientific">Geodermatophilus poikilotrophus</name>
    <dbReference type="NCBI Taxonomy" id="1333667"/>
    <lineage>
        <taxon>Bacteria</taxon>
        <taxon>Bacillati</taxon>
        <taxon>Actinomycetota</taxon>
        <taxon>Actinomycetes</taxon>
        <taxon>Geodermatophilales</taxon>
        <taxon>Geodermatophilaceae</taxon>
        <taxon>Geodermatophilus</taxon>
    </lineage>
</organism>
<dbReference type="RefSeq" id="WP_091447552.1">
    <property type="nucleotide sequence ID" value="NZ_FOIE01000009.1"/>
</dbReference>
<dbReference type="OrthoDB" id="1846031at2"/>
<dbReference type="PROSITE" id="PS50983">
    <property type="entry name" value="FE_B12_PBP"/>
    <property type="match status" value="1"/>
</dbReference>
<feature type="chain" id="PRO_5038577477" evidence="6">
    <location>
        <begin position="17"/>
        <end position="334"/>
    </location>
</feature>
<dbReference type="AlphaFoldDB" id="A0A1I0HWD7"/>
<evidence type="ECO:0000256" key="5">
    <source>
        <dbReference type="SAM" id="MobiDB-lite"/>
    </source>
</evidence>
<evidence type="ECO:0000256" key="2">
    <source>
        <dbReference type="ARBA" id="ARBA00008814"/>
    </source>
</evidence>
<evidence type="ECO:0000313" key="9">
    <source>
        <dbReference type="Proteomes" id="UP000198507"/>
    </source>
</evidence>
<dbReference type="InterPro" id="IPR002491">
    <property type="entry name" value="ABC_transptr_periplasmic_BD"/>
</dbReference>
<feature type="compositionally biased region" description="Low complexity" evidence="5">
    <location>
        <begin position="29"/>
        <end position="45"/>
    </location>
</feature>
<evidence type="ECO:0000256" key="1">
    <source>
        <dbReference type="ARBA" id="ARBA00004196"/>
    </source>
</evidence>
<proteinExistence type="inferred from homology"/>
<dbReference type="EMBL" id="FOIE01000009">
    <property type="protein sequence ID" value="SET88379.1"/>
    <property type="molecule type" value="Genomic_DNA"/>
</dbReference>
<evidence type="ECO:0000256" key="3">
    <source>
        <dbReference type="ARBA" id="ARBA00022448"/>
    </source>
</evidence>
<evidence type="ECO:0000313" key="8">
    <source>
        <dbReference type="EMBL" id="SET88379.1"/>
    </source>
</evidence>
<feature type="region of interest" description="Disordered" evidence="5">
    <location>
        <begin position="26"/>
        <end position="45"/>
    </location>
</feature>
<dbReference type="GO" id="GO:0030288">
    <property type="term" value="C:outer membrane-bounded periplasmic space"/>
    <property type="evidence" value="ECO:0007669"/>
    <property type="project" value="TreeGrafter"/>
</dbReference>
<evidence type="ECO:0000259" key="7">
    <source>
        <dbReference type="PROSITE" id="PS50983"/>
    </source>
</evidence>
<feature type="signal peptide" evidence="6">
    <location>
        <begin position="1"/>
        <end position="16"/>
    </location>
</feature>
<name>A0A1I0HWD7_9ACTN</name>